<dbReference type="HOGENOM" id="CLU_125684_0_0_1"/>
<reference evidence="1" key="2">
    <citation type="submission" date="2018-05" db="EMBL/GenBank/DDBJ databases">
        <title>OmerRS3 (Oryza meridionalis Reference Sequence Version 3).</title>
        <authorList>
            <person name="Zhang J."/>
            <person name="Kudrna D."/>
            <person name="Lee S."/>
            <person name="Talag J."/>
            <person name="Welchert J."/>
            <person name="Wing R.A."/>
        </authorList>
    </citation>
    <scope>NUCLEOTIDE SEQUENCE [LARGE SCALE GENOMIC DNA]</scope>
    <source>
        <strain evidence="1">cv. OR44</strain>
    </source>
</reference>
<dbReference type="Proteomes" id="UP000008021">
    <property type="component" value="Chromosome 2"/>
</dbReference>
<organism evidence="1">
    <name type="scientific">Oryza meridionalis</name>
    <dbReference type="NCBI Taxonomy" id="40149"/>
    <lineage>
        <taxon>Eukaryota</taxon>
        <taxon>Viridiplantae</taxon>
        <taxon>Streptophyta</taxon>
        <taxon>Embryophyta</taxon>
        <taxon>Tracheophyta</taxon>
        <taxon>Spermatophyta</taxon>
        <taxon>Magnoliopsida</taxon>
        <taxon>Liliopsida</taxon>
        <taxon>Poales</taxon>
        <taxon>Poaceae</taxon>
        <taxon>BOP clade</taxon>
        <taxon>Oryzoideae</taxon>
        <taxon>Oryzeae</taxon>
        <taxon>Oryzinae</taxon>
        <taxon>Oryza</taxon>
    </lineage>
</organism>
<accession>A0A0E0CNI4</accession>
<evidence type="ECO:0000313" key="2">
    <source>
        <dbReference type="Proteomes" id="UP000008021"/>
    </source>
</evidence>
<dbReference type="AlphaFoldDB" id="A0A0E0CNI4"/>
<evidence type="ECO:0000313" key="1">
    <source>
        <dbReference type="EnsemblPlants" id="OMERI02G23850.1"/>
    </source>
</evidence>
<keyword evidence="2" id="KW-1185">Reference proteome</keyword>
<reference evidence="1" key="1">
    <citation type="submission" date="2015-04" db="UniProtKB">
        <authorList>
            <consortium name="EnsemblPlants"/>
        </authorList>
    </citation>
    <scope>IDENTIFICATION</scope>
</reference>
<dbReference type="Gramene" id="OMERI02G23850.1">
    <property type="protein sequence ID" value="OMERI02G23850.1"/>
    <property type="gene ID" value="OMERI02G23850"/>
</dbReference>
<proteinExistence type="predicted"/>
<dbReference type="EnsemblPlants" id="OMERI02G23850.1">
    <property type="protein sequence ID" value="OMERI02G23850.1"/>
    <property type="gene ID" value="OMERI02G23850"/>
</dbReference>
<protein>
    <submittedName>
        <fullName evidence="1">Uncharacterized protein</fullName>
    </submittedName>
</protein>
<sequence length="185" mass="21979">MGTEIAAVPNISKGLVEISKKMMDLAAQLQVLAAQSAEQAMPLGAAERSDRRAVTFLRPRQQDLKRRLWSRMRHMQQPKVASTTPPLPKLPPRGLRPSCWACRWRCHRRWHLQLRWRGFRQEQGWRRSFWKRQEQQSCFHRYFQQWRRRKRQLLLPWSHGVKQGHRVLLGTALNTIEGVRDSVFP</sequence>
<name>A0A0E0CNI4_9ORYZ</name>